<feature type="region of interest" description="Disordered" evidence="1">
    <location>
        <begin position="31"/>
        <end position="50"/>
    </location>
</feature>
<proteinExistence type="predicted"/>
<evidence type="ECO:0000313" key="3">
    <source>
        <dbReference type="Proteomes" id="UP000254716"/>
    </source>
</evidence>
<evidence type="ECO:0000313" key="2">
    <source>
        <dbReference type="EMBL" id="STJ16272.1"/>
    </source>
</evidence>
<protein>
    <submittedName>
        <fullName evidence="2">Uncharacterized protein</fullName>
    </submittedName>
</protein>
<dbReference type="EMBL" id="UGCV01000008">
    <property type="protein sequence ID" value="STJ16272.1"/>
    <property type="molecule type" value="Genomic_DNA"/>
</dbReference>
<dbReference type="Proteomes" id="UP000254716">
    <property type="component" value="Unassembled WGS sequence"/>
</dbReference>
<accession>A0A376VWI7</accession>
<reference evidence="2 3" key="1">
    <citation type="submission" date="2018-06" db="EMBL/GenBank/DDBJ databases">
        <authorList>
            <consortium name="Pathogen Informatics"/>
            <person name="Doyle S."/>
        </authorList>
    </citation>
    <scope>NUCLEOTIDE SEQUENCE [LARGE SCALE GENOMIC DNA]</scope>
    <source>
        <strain evidence="2 3">NCTC9081</strain>
    </source>
</reference>
<sequence length="50" mass="6179">MIRVFTPAFFCRPNVDTNSFDKHPQCRFAGQQPEQEKRQYRNNDWCWQEQ</sequence>
<evidence type="ECO:0000256" key="1">
    <source>
        <dbReference type="SAM" id="MobiDB-lite"/>
    </source>
</evidence>
<dbReference type="AlphaFoldDB" id="A0A376VWI7"/>
<organism evidence="2 3">
    <name type="scientific">Escherichia coli</name>
    <dbReference type="NCBI Taxonomy" id="562"/>
    <lineage>
        <taxon>Bacteria</taxon>
        <taxon>Pseudomonadati</taxon>
        <taxon>Pseudomonadota</taxon>
        <taxon>Gammaproteobacteria</taxon>
        <taxon>Enterobacterales</taxon>
        <taxon>Enterobacteriaceae</taxon>
        <taxon>Escherichia</taxon>
    </lineage>
</organism>
<name>A0A376VWI7_ECOLX</name>
<gene>
    <name evidence="2" type="ORF">NCTC9081_01655</name>
</gene>